<dbReference type="Pfam" id="PF05995">
    <property type="entry name" value="CDO_I"/>
    <property type="match status" value="1"/>
</dbReference>
<evidence type="ECO:0000256" key="1">
    <source>
        <dbReference type="ARBA" id="ARBA00006622"/>
    </source>
</evidence>
<accession>A0A1B1T9N5</accession>
<name>A0A1B1T9N5_9ARCH</name>
<dbReference type="InterPro" id="IPR011051">
    <property type="entry name" value="RmlC_Cupin_sf"/>
</dbReference>
<evidence type="ECO:0000313" key="6">
    <source>
        <dbReference type="EMBL" id="ANV78997.1"/>
    </source>
</evidence>
<dbReference type="CDD" id="cd10548">
    <property type="entry name" value="cupin_CDO"/>
    <property type="match status" value="1"/>
</dbReference>
<comment type="similarity">
    <text evidence="1">Belongs to the cysteine dioxygenase family.</text>
</comment>
<dbReference type="PANTHER" id="PTHR12918:SF1">
    <property type="entry name" value="CYSTEINE DIOXYGENASE TYPE 1"/>
    <property type="match status" value="1"/>
</dbReference>
<reference evidence="6" key="1">
    <citation type="submission" date="2014-11" db="EMBL/GenBank/DDBJ databases">
        <authorList>
            <person name="Zhu J."/>
            <person name="Qi W."/>
            <person name="Song R."/>
        </authorList>
    </citation>
    <scope>NUCLEOTIDE SEQUENCE</scope>
</reference>
<dbReference type="PANTHER" id="PTHR12918">
    <property type="entry name" value="CYSTEINE DIOXYGENASE"/>
    <property type="match status" value="1"/>
</dbReference>
<protein>
    <submittedName>
        <fullName evidence="6">Cysteine dioxygenase CDO1</fullName>
    </submittedName>
</protein>
<proteinExistence type="inferred from homology"/>
<dbReference type="InterPro" id="IPR014710">
    <property type="entry name" value="RmlC-like_jellyroll"/>
</dbReference>
<organism evidence="6">
    <name type="scientific">uncultured Poseidoniia archaeon</name>
    <dbReference type="NCBI Taxonomy" id="1697135"/>
    <lineage>
        <taxon>Archaea</taxon>
        <taxon>Methanobacteriati</taxon>
        <taxon>Thermoplasmatota</taxon>
        <taxon>Candidatus Poseidoniia</taxon>
        <taxon>environmental samples</taxon>
    </lineage>
</organism>
<dbReference type="Gene3D" id="2.60.120.10">
    <property type="entry name" value="Jelly Rolls"/>
    <property type="match status" value="1"/>
</dbReference>
<evidence type="ECO:0000256" key="4">
    <source>
        <dbReference type="ARBA" id="ARBA00023002"/>
    </source>
</evidence>
<dbReference type="SUPFAM" id="SSF51182">
    <property type="entry name" value="RmlC-like cupins"/>
    <property type="match status" value="1"/>
</dbReference>
<dbReference type="GO" id="GO:0008198">
    <property type="term" value="F:ferrous iron binding"/>
    <property type="evidence" value="ECO:0007669"/>
    <property type="project" value="TreeGrafter"/>
</dbReference>
<keyword evidence="4" id="KW-0560">Oxidoreductase</keyword>
<keyword evidence="2" id="KW-0479">Metal-binding</keyword>
<reference evidence="6" key="2">
    <citation type="journal article" date="2015" name="ISME J.">
        <title>A new class of marine Euryarchaeota group II from the Mediterranean deep chlorophyll maximum.</title>
        <authorList>
            <person name="Martin-Cuadrado A.B."/>
            <person name="Garcia-Heredia I."/>
            <person name="Molto A.G."/>
            <person name="Lopez-Ubeda R."/>
            <person name="Kimes N."/>
            <person name="Lopez-Garcia P."/>
            <person name="Moreira D."/>
            <person name="Rodriguez-Valera F."/>
        </authorList>
    </citation>
    <scope>NUCLEOTIDE SEQUENCE</scope>
</reference>
<dbReference type="InterPro" id="IPR010300">
    <property type="entry name" value="CDO_1"/>
</dbReference>
<sequence>MILINSNSLQLAAIVRYVVEQVALDPEVRRGLLSECDGLSNLVDWLDSINRRPGLSELDSKLSSTEVNIPALKQCIGYAEDGYQRNVIKKTEHYELVAICWTPGQLTPIHDHVGSDCAFKIIDGISTETTYELNDEGLAYPVGVRDYLPGEICAADEPDIHRVSNDSDKELINLHVYTPPLHAYNLYKSADKSKL</sequence>
<dbReference type="EMBL" id="KP211809">
    <property type="protein sequence ID" value="ANV78997.1"/>
    <property type="molecule type" value="Genomic_DNA"/>
</dbReference>
<dbReference type="AlphaFoldDB" id="A0A1B1T9N5"/>
<keyword evidence="5" id="KW-0408">Iron</keyword>
<dbReference type="GO" id="GO:0016702">
    <property type="term" value="F:oxidoreductase activity, acting on single donors with incorporation of molecular oxygen, incorporation of two atoms of oxygen"/>
    <property type="evidence" value="ECO:0007669"/>
    <property type="project" value="InterPro"/>
</dbReference>
<keyword evidence="3 6" id="KW-0223">Dioxygenase</keyword>
<evidence type="ECO:0000256" key="5">
    <source>
        <dbReference type="ARBA" id="ARBA00023004"/>
    </source>
</evidence>
<evidence type="ECO:0000256" key="3">
    <source>
        <dbReference type="ARBA" id="ARBA00022964"/>
    </source>
</evidence>
<evidence type="ECO:0000256" key="2">
    <source>
        <dbReference type="ARBA" id="ARBA00022723"/>
    </source>
</evidence>